<dbReference type="AlphaFoldDB" id="I1HBE0"/>
<dbReference type="OMA" id="YEMFPQA"/>
<dbReference type="EnsemblPlants" id="KQK02407">
    <property type="protein sequence ID" value="KQK02407"/>
    <property type="gene ID" value="BRADI_2g01270v3"/>
</dbReference>
<dbReference type="KEGG" id="bdi:100842117"/>
<dbReference type="eggNOG" id="ENOG502QW45">
    <property type="taxonomic scope" value="Eukaryota"/>
</dbReference>
<dbReference type="HOGENOM" id="CLU_058925_0_0_1"/>
<reference evidence="1 2" key="1">
    <citation type="journal article" date="2010" name="Nature">
        <title>Genome sequencing and analysis of the model grass Brachypodium distachyon.</title>
        <authorList>
            <consortium name="International Brachypodium Initiative"/>
        </authorList>
    </citation>
    <scope>NUCLEOTIDE SEQUENCE [LARGE SCALE GENOMIC DNA]</scope>
    <source>
        <strain evidence="1">Bd21</strain>
        <strain evidence="2">cv. Bd21</strain>
    </source>
</reference>
<dbReference type="RefSeq" id="XP_003565259.1">
    <property type="nucleotide sequence ID" value="XM_003565211.4"/>
</dbReference>
<evidence type="ECO:0000313" key="3">
    <source>
        <dbReference type="Proteomes" id="UP000008810"/>
    </source>
</evidence>
<evidence type="ECO:0000313" key="1">
    <source>
        <dbReference type="EMBL" id="KQK02407.1"/>
    </source>
</evidence>
<dbReference type="GeneID" id="100842117"/>
<name>I1HBE0_BRADI</name>
<gene>
    <name evidence="2" type="primary">LOC100842117</name>
    <name evidence="1" type="ORF">BRADI_2g01270v3</name>
</gene>
<sequence>MWTKRIKPHAVTLLAAITNPTPESAAAKGHPLVLTPGAPPPPAKSSALPTPILPETWSLAPADPTLATAASFLAASLSGAPLSAPRFRTLVTSFLATLSESLSLPRPAAAAAALPEAIRAAAPYFPATLAPLVASAAAVLAEHDVLLALADARALPHPPPGLLAALSDAGRPDLVCAVLRQAADLRSSELLAALRCFLSPASDEAYDAMVGVKGRWKDAAVLAVNKCVEKGAGKKAKPTAMLLMMGHDWFTSPEVCLHYLFASRNVDCVESVVLAAAVAELDGVEVAGLMRYLAKWVGKYRRFPEAQACPEAAGMLGLDQCESVPSFGAVARAMGLVLDQHFSHLVLNAEVRDELRAAEEMVKELAAEAESSGPILDLLRRMQHDV</sequence>
<organism evidence="1">
    <name type="scientific">Brachypodium distachyon</name>
    <name type="common">Purple false brome</name>
    <name type="synonym">Trachynia distachya</name>
    <dbReference type="NCBI Taxonomy" id="15368"/>
    <lineage>
        <taxon>Eukaryota</taxon>
        <taxon>Viridiplantae</taxon>
        <taxon>Streptophyta</taxon>
        <taxon>Embryophyta</taxon>
        <taxon>Tracheophyta</taxon>
        <taxon>Spermatophyta</taxon>
        <taxon>Magnoliopsida</taxon>
        <taxon>Liliopsida</taxon>
        <taxon>Poales</taxon>
        <taxon>Poaceae</taxon>
        <taxon>BOP clade</taxon>
        <taxon>Pooideae</taxon>
        <taxon>Stipodae</taxon>
        <taxon>Brachypodieae</taxon>
        <taxon>Brachypodium</taxon>
    </lineage>
</organism>
<dbReference type="Gramene" id="KQK02407">
    <property type="protein sequence ID" value="KQK02407"/>
    <property type="gene ID" value="BRADI_2g01270v3"/>
</dbReference>
<dbReference type="PANTHER" id="PTHR37181">
    <property type="entry name" value="F6A14.6 PROTEIN"/>
    <property type="match status" value="1"/>
</dbReference>
<accession>I1HBE0</accession>
<reference evidence="2" key="3">
    <citation type="submission" date="2018-08" db="UniProtKB">
        <authorList>
            <consortium name="EnsemblPlants"/>
        </authorList>
    </citation>
    <scope>IDENTIFICATION</scope>
    <source>
        <strain evidence="2">cv. Bd21</strain>
    </source>
</reference>
<dbReference type="STRING" id="15368.I1HBE0"/>
<dbReference type="EMBL" id="CM000881">
    <property type="protein sequence ID" value="KQK02407.1"/>
    <property type="molecule type" value="Genomic_DNA"/>
</dbReference>
<reference evidence="1" key="2">
    <citation type="submission" date="2017-06" db="EMBL/GenBank/DDBJ databases">
        <title>WGS assembly of Brachypodium distachyon.</title>
        <authorList>
            <consortium name="The International Brachypodium Initiative"/>
            <person name="Lucas S."/>
            <person name="Harmon-Smith M."/>
            <person name="Lail K."/>
            <person name="Tice H."/>
            <person name="Grimwood J."/>
            <person name="Bruce D."/>
            <person name="Barry K."/>
            <person name="Shu S."/>
            <person name="Lindquist E."/>
            <person name="Wang M."/>
            <person name="Pitluck S."/>
            <person name="Vogel J.P."/>
            <person name="Garvin D.F."/>
            <person name="Mockler T.C."/>
            <person name="Schmutz J."/>
            <person name="Rokhsar D."/>
            <person name="Bevan M.W."/>
        </authorList>
    </citation>
    <scope>NUCLEOTIDE SEQUENCE</scope>
    <source>
        <strain evidence="1">Bd21</strain>
    </source>
</reference>
<protein>
    <submittedName>
        <fullName evidence="1 2">Uncharacterized protein</fullName>
    </submittedName>
</protein>
<dbReference type="Proteomes" id="UP000008810">
    <property type="component" value="Chromosome 2"/>
</dbReference>
<dbReference type="PANTHER" id="PTHR37181:SF1">
    <property type="entry name" value="F6A14.6 PROTEIN"/>
    <property type="match status" value="1"/>
</dbReference>
<evidence type="ECO:0000313" key="2">
    <source>
        <dbReference type="EnsemblPlants" id="KQK02407"/>
    </source>
</evidence>
<proteinExistence type="predicted"/>
<keyword evidence="3" id="KW-1185">Reference proteome</keyword>
<dbReference type="OrthoDB" id="783877at2759"/>